<dbReference type="Proteomes" id="UP001219518">
    <property type="component" value="Unassembled WGS sequence"/>
</dbReference>
<evidence type="ECO:0000256" key="3">
    <source>
        <dbReference type="SAM" id="SignalP"/>
    </source>
</evidence>
<feature type="signal peptide" evidence="3">
    <location>
        <begin position="1"/>
        <end position="20"/>
    </location>
</feature>
<keyword evidence="5" id="KW-1185">Reference proteome</keyword>
<sequence length="213" mass="21663">MAYTKLTLLAVAAALSLAQGSPLPGYGGVVVDAGLAGAAQSYSRISVPLAAAPAVASYAAPAVASYAAPAVASYAPAVASYAAPAVTTYAAPAIASYAAPAVAYSKVAEPEIIAYPRYAFKYGVQDGKTGDVKDQAEERDGDVVKGEYSLLQPDGRKRVVSYVSDKVNGFNAVVSYSGEAVYPQVVKVAPVQVTPIQVVPKVASYGSVLSSAY</sequence>
<comment type="caution">
    <text evidence="4">The sequence shown here is derived from an EMBL/GenBank/DDBJ whole genome shotgun (WGS) entry which is preliminary data.</text>
</comment>
<evidence type="ECO:0000313" key="5">
    <source>
        <dbReference type="Proteomes" id="UP001219518"/>
    </source>
</evidence>
<keyword evidence="3" id="KW-0732">Signal</keyword>
<dbReference type="EMBL" id="JAHWGI010000027">
    <property type="protein sequence ID" value="KAK3908033.1"/>
    <property type="molecule type" value="Genomic_DNA"/>
</dbReference>
<dbReference type="InterPro" id="IPR051217">
    <property type="entry name" value="Insect_Cuticle_Struc_Prot"/>
</dbReference>
<dbReference type="GO" id="GO:0031012">
    <property type="term" value="C:extracellular matrix"/>
    <property type="evidence" value="ECO:0007669"/>
    <property type="project" value="TreeGrafter"/>
</dbReference>
<evidence type="ECO:0000256" key="2">
    <source>
        <dbReference type="PROSITE-ProRule" id="PRU00497"/>
    </source>
</evidence>
<dbReference type="PANTHER" id="PTHR12236">
    <property type="entry name" value="STRUCTURAL CONTITUENT OF CUTICLE"/>
    <property type="match status" value="1"/>
</dbReference>
<dbReference type="GO" id="GO:0042302">
    <property type="term" value="F:structural constituent of cuticle"/>
    <property type="evidence" value="ECO:0007669"/>
    <property type="project" value="UniProtKB-UniRule"/>
</dbReference>
<dbReference type="InterPro" id="IPR000618">
    <property type="entry name" value="Insect_cuticle"/>
</dbReference>
<dbReference type="AlphaFoldDB" id="A0AAE1GSF0"/>
<dbReference type="Pfam" id="PF00379">
    <property type="entry name" value="Chitin_bind_4"/>
    <property type="match status" value="1"/>
</dbReference>
<keyword evidence="1 2" id="KW-0193">Cuticle</keyword>
<organism evidence="4 5">
    <name type="scientific">Frankliniella fusca</name>
    <dbReference type="NCBI Taxonomy" id="407009"/>
    <lineage>
        <taxon>Eukaryota</taxon>
        <taxon>Metazoa</taxon>
        <taxon>Ecdysozoa</taxon>
        <taxon>Arthropoda</taxon>
        <taxon>Hexapoda</taxon>
        <taxon>Insecta</taxon>
        <taxon>Pterygota</taxon>
        <taxon>Neoptera</taxon>
        <taxon>Paraneoptera</taxon>
        <taxon>Thysanoptera</taxon>
        <taxon>Terebrantia</taxon>
        <taxon>Thripoidea</taxon>
        <taxon>Thripidae</taxon>
        <taxon>Frankliniella</taxon>
    </lineage>
</organism>
<dbReference type="PANTHER" id="PTHR12236:SF75">
    <property type="entry name" value="CUTICULAR PROTEIN 62BB, ISOFORM A"/>
    <property type="match status" value="1"/>
</dbReference>
<protein>
    <submittedName>
        <fullName evidence="4">Cuticle protein 19</fullName>
    </submittedName>
</protein>
<evidence type="ECO:0000313" key="4">
    <source>
        <dbReference type="EMBL" id="KAK3908033.1"/>
    </source>
</evidence>
<dbReference type="PRINTS" id="PR00947">
    <property type="entry name" value="CUTICLE"/>
</dbReference>
<proteinExistence type="predicted"/>
<dbReference type="PROSITE" id="PS51155">
    <property type="entry name" value="CHIT_BIND_RR_2"/>
    <property type="match status" value="1"/>
</dbReference>
<dbReference type="GO" id="GO:0005615">
    <property type="term" value="C:extracellular space"/>
    <property type="evidence" value="ECO:0007669"/>
    <property type="project" value="TreeGrafter"/>
</dbReference>
<accession>A0AAE1GSF0</accession>
<reference evidence="4" key="1">
    <citation type="submission" date="2021-07" db="EMBL/GenBank/DDBJ databases">
        <authorList>
            <person name="Catto M.A."/>
            <person name="Jacobson A."/>
            <person name="Kennedy G."/>
            <person name="Labadie P."/>
            <person name="Hunt B.G."/>
            <person name="Srinivasan R."/>
        </authorList>
    </citation>
    <scope>NUCLEOTIDE SEQUENCE</scope>
    <source>
        <strain evidence="4">PL_HMW_Pooled</strain>
        <tissue evidence="4">Head</tissue>
    </source>
</reference>
<reference evidence="4" key="2">
    <citation type="journal article" date="2023" name="BMC Genomics">
        <title>Pest status, molecular evolution, and epigenetic factors derived from the genome assembly of Frankliniella fusca, a thysanopteran phytovirus vector.</title>
        <authorList>
            <person name="Catto M.A."/>
            <person name="Labadie P.E."/>
            <person name="Jacobson A.L."/>
            <person name="Kennedy G.G."/>
            <person name="Srinivasan R."/>
            <person name="Hunt B.G."/>
        </authorList>
    </citation>
    <scope>NUCLEOTIDE SEQUENCE</scope>
    <source>
        <strain evidence="4">PL_HMW_Pooled</strain>
    </source>
</reference>
<gene>
    <name evidence="4" type="ORF">KUF71_003165</name>
</gene>
<name>A0AAE1GSF0_9NEOP</name>
<feature type="chain" id="PRO_5042008669" evidence="3">
    <location>
        <begin position="21"/>
        <end position="213"/>
    </location>
</feature>
<evidence type="ECO:0000256" key="1">
    <source>
        <dbReference type="ARBA" id="ARBA00022460"/>
    </source>
</evidence>